<gene>
    <name evidence="2" type="ORF">HYN04_10870</name>
</gene>
<proteinExistence type="predicted"/>
<dbReference type="AlphaFoldDB" id="A0A2Z3HXZ9"/>
<sequence length="107" mass="11313">MPNFYAITTELVGASASLAGLILVFMGAIFSGFEGYPVQDRKHVLKGYRAKARSALGGFLLCLASLATGLGGRLYMNQCWSAISLALLLGAITWIALIAFNGVKEIA</sequence>
<name>A0A2Z3HXZ9_9CAUL</name>
<accession>A0A2Z3HXZ9</accession>
<feature type="transmembrane region" description="Helical" evidence="1">
    <location>
        <begin position="82"/>
        <end position="103"/>
    </location>
</feature>
<reference evidence="3" key="1">
    <citation type="submission" date="2018-05" db="EMBL/GenBank/DDBJ databases">
        <title>Genome sequencing of Phenylobacterium sp. HYN0004.</title>
        <authorList>
            <person name="Yi H."/>
            <person name="Baek C."/>
        </authorList>
    </citation>
    <scope>NUCLEOTIDE SEQUENCE [LARGE SCALE GENOMIC DNA]</scope>
    <source>
        <strain evidence="3">HYN0004</strain>
    </source>
</reference>
<dbReference type="OrthoDB" id="9999780at2"/>
<feature type="transmembrane region" description="Helical" evidence="1">
    <location>
        <begin position="12"/>
        <end position="33"/>
    </location>
</feature>
<evidence type="ECO:0000256" key="1">
    <source>
        <dbReference type="SAM" id="Phobius"/>
    </source>
</evidence>
<dbReference type="KEGG" id="phb:HYN04_10870"/>
<dbReference type="EMBL" id="CP029479">
    <property type="protein sequence ID" value="AWM78211.1"/>
    <property type="molecule type" value="Genomic_DNA"/>
</dbReference>
<evidence type="ECO:0000313" key="3">
    <source>
        <dbReference type="Proteomes" id="UP000247763"/>
    </source>
</evidence>
<organism evidence="2 3">
    <name type="scientific">Phenylobacterium parvum</name>
    <dbReference type="NCBI Taxonomy" id="2201350"/>
    <lineage>
        <taxon>Bacteria</taxon>
        <taxon>Pseudomonadati</taxon>
        <taxon>Pseudomonadota</taxon>
        <taxon>Alphaproteobacteria</taxon>
        <taxon>Caulobacterales</taxon>
        <taxon>Caulobacteraceae</taxon>
        <taxon>Phenylobacterium</taxon>
    </lineage>
</organism>
<dbReference type="Proteomes" id="UP000247763">
    <property type="component" value="Chromosome"/>
</dbReference>
<protein>
    <submittedName>
        <fullName evidence="2">Uncharacterized protein</fullName>
    </submittedName>
</protein>
<keyword evidence="1" id="KW-0812">Transmembrane</keyword>
<evidence type="ECO:0000313" key="2">
    <source>
        <dbReference type="EMBL" id="AWM78211.1"/>
    </source>
</evidence>
<keyword evidence="1" id="KW-0472">Membrane</keyword>
<dbReference type="RefSeq" id="WP_110450777.1">
    <property type="nucleotide sequence ID" value="NZ_CP029479.1"/>
</dbReference>
<keyword evidence="3" id="KW-1185">Reference proteome</keyword>
<feature type="transmembrane region" description="Helical" evidence="1">
    <location>
        <begin position="54"/>
        <end position="76"/>
    </location>
</feature>
<keyword evidence="1" id="KW-1133">Transmembrane helix</keyword>